<keyword evidence="3" id="KW-1185">Reference proteome</keyword>
<evidence type="ECO:0000256" key="1">
    <source>
        <dbReference type="SAM" id="MobiDB-lite"/>
    </source>
</evidence>
<dbReference type="EMBL" id="MU806620">
    <property type="protein sequence ID" value="KAJ3833867.1"/>
    <property type="molecule type" value="Genomic_DNA"/>
</dbReference>
<evidence type="ECO:0000313" key="2">
    <source>
        <dbReference type="EMBL" id="KAJ3833867.1"/>
    </source>
</evidence>
<dbReference type="AlphaFoldDB" id="A0AA38UCZ9"/>
<name>A0AA38UCZ9_9AGAR</name>
<gene>
    <name evidence="2" type="ORF">F5878DRAFT_665269</name>
</gene>
<sequence length="588" mass="64788">MSTQTSQVPTQNSAPEQTTAETGGTPQPVTVDSRKKPKNHALDLAHTAPVDSSPNRSRRRIPSNNRHDESPTRRNNGPVSPLIPDDDDENGIVERSGIQGHTSQNEDVVMRGPGSNSVNSTPGAEERTNEGDEPLTLSQIRGFEMTRDEIEEHERPDPILPYIINGGRSTIRTDTPAPAANQTHEPGTPATPEVMLNLNIPKPFSRNQVEEEFTLADVPAASAQIVKDNMSSECPNGLTPTPLLSMEFTRTLVQAGVAVNNGSMERFARDLPTITRGFTKTELIKIFSAPRNWAWGVDFNGGNYLNSRLPEIAHRKQTFLNQRLEAGTTETIIPYMDVIAVRAPLVQDSDPKDKGPKNSKGKGKRDNKPKGNQPDKYAGPIAMAIKFEDAGIMQQFVRQQSFGINVGAALHIIPVTNTTRSHAVGCARSNQFVCTPVTVVRMIETIQRALEGNEGFRRLVSSLIMGSDSTTEKVRAITGSIQLTPLPTAITVNHVEWNAFCITADVTSTADDPFVRDRDENKIRAYIRSLKEVSHTYLKVYIEPMECTLCKCDTHYTFHCPFSTLDTWNGPREQVSAAVANYIKTERA</sequence>
<protein>
    <submittedName>
        <fullName evidence="2">Uncharacterized protein</fullName>
    </submittedName>
</protein>
<feature type="region of interest" description="Disordered" evidence="1">
    <location>
        <begin position="346"/>
        <end position="377"/>
    </location>
</feature>
<organism evidence="2 3">
    <name type="scientific">Lentinula raphanica</name>
    <dbReference type="NCBI Taxonomy" id="153919"/>
    <lineage>
        <taxon>Eukaryota</taxon>
        <taxon>Fungi</taxon>
        <taxon>Dikarya</taxon>
        <taxon>Basidiomycota</taxon>
        <taxon>Agaricomycotina</taxon>
        <taxon>Agaricomycetes</taxon>
        <taxon>Agaricomycetidae</taxon>
        <taxon>Agaricales</taxon>
        <taxon>Marasmiineae</taxon>
        <taxon>Omphalotaceae</taxon>
        <taxon>Lentinula</taxon>
    </lineage>
</organism>
<reference evidence="2" key="1">
    <citation type="submission" date="2022-08" db="EMBL/GenBank/DDBJ databases">
        <authorList>
            <consortium name="DOE Joint Genome Institute"/>
            <person name="Min B."/>
            <person name="Riley R."/>
            <person name="Sierra-Patev S."/>
            <person name="Naranjo-Ortiz M."/>
            <person name="Looney B."/>
            <person name="Konkel Z."/>
            <person name="Slot J.C."/>
            <person name="Sakamoto Y."/>
            <person name="Steenwyk J.L."/>
            <person name="Rokas A."/>
            <person name="Carro J."/>
            <person name="Camarero S."/>
            <person name="Ferreira P."/>
            <person name="Molpeceres G."/>
            <person name="Ruiz-Duenas F.J."/>
            <person name="Serrano A."/>
            <person name="Henrissat B."/>
            <person name="Drula E."/>
            <person name="Hughes K.W."/>
            <person name="Mata J.L."/>
            <person name="Ishikawa N.K."/>
            <person name="Vargas-Isla R."/>
            <person name="Ushijima S."/>
            <person name="Smith C.A."/>
            <person name="Ahrendt S."/>
            <person name="Andreopoulos W."/>
            <person name="He G."/>
            <person name="Labutti K."/>
            <person name="Lipzen A."/>
            <person name="Ng V."/>
            <person name="Sandor L."/>
            <person name="Barry K."/>
            <person name="Martinez A.T."/>
            <person name="Xiao Y."/>
            <person name="Gibbons J.G."/>
            <person name="Terashima K."/>
            <person name="Hibbett D.S."/>
            <person name="Grigoriev I.V."/>
        </authorList>
    </citation>
    <scope>NUCLEOTIDE SEQUENCE</scope>
    <source>
        <strain evidence="2">TFB9207</strain>
    </source>
</reference>
<comment type="caution">
    <text evidence="2">The sequence shown here is derived from an EMBL/GenBank/DDBJ whole genome shotgun (WGS) entry which is preliminary data.</text>
</comment>
<dbReference type="Proteomes" id="UP001163846">
    <property type="component" value="Unassembled WGS sequence"/>
</dbReference>
<accession>A0AA38UCZ9</accession>
<proteinExistence type="predicted"/>
<evidence type="ECO:0000313" key="3">
    <source>
        <dbReference type="Proteomes" id="UP001163846"/>
    </source>
</evidence>
<feature type="region of interest" description="Disordered" evidence="1">
    <location>
        <begin position="1"/>
        <end position="136"/>
    </location>
</feature>
<feature type="compositionally biased region" description="Polar residues" evidence="1">
    <location>
        <begin position="1"/>
        <end position="30"/>
    </location>
</feature>